<reference evidence="2 3" key="1">
    <citation type="submission" date="2023-11" db="EMBL/GenBank/DDBJ databases">
        <authorList>
            <person name="Bao R."/>
        </authorList>
    </citation>
    <scope>NUCLEOTIDE SEQUENCE [LARGE SCALE GENOMIC DNA]</scope>
    <source>
        <strain evidence="2 3">PJ23</strain>
    </source>
</reference>
<protein>
    <submittedName>
        <fullName evidence="2">DUF2628 domain-containing protein</fullName>
    </submittedName>
</protein>
<proteinExistence type="predicted"/>
<name>A0ABU4RV38_9HYPH</name>
<feature type="transmembrane region" description="Helical" evidence="1">
    <location>
        <begin position="50"/>
        <end position="69"/>
    </location>
</feature>
<keyword evidence="1" id="KW-0472">Membrane</keyword>
<dbReference type="Proteomes" id="UP001274321">
    <property type="component" value="Unassembled WGS sequence"/>
</dbReference>
<gene>
    <name evidence="2" type="ORF">SCD90_15745</name>
</gene>
<dbReference type="Pfam" id="PF10947">
    <property type="entry name" value="DUF2628"/>
    <property type="match status" value="1"/>
</dbReference>
<evidence type="ECO:0000256" key="1">
    <source>
        <dbReference type="SAM" id="Phobius"/>
    </source>
</evidence>
<accession>A0ABU4RV38</accession>
<keyword evidence="1" id="KW-1133">Transmembrane helix</keyword>
<dbReference type="EMBL" id="JAXAFJ010000013">
    <property type="protein sequence ID" value="MDX6807520.1"/>
    <property type="molecule type" value="Genomic_DNA"/>
</dbReference>
<organism evidence="2 3">
    <name type="scientific">Terrihabitans rhizophilus</name>
    <dbReference type="NCBI Taxonomy" id="3092662"/>
    <lineage>
        <taxon>Bacteria</taxon>
        <taxon>Pseudomonadati</taxon>
        <taxon>Pseudomonadota</taxon>
        <taxon>Alphaproteobacteria</taxon>
        <taxon>Hyphomicrobiales</taxon>
        <taxon>Terrihabitans</taxon>
    </lineage>
</organism>
<keyword evidence="1" id="KW-0812">Transmembrane</keyword>
<sequence>MRIWTVHEPASATTAIERAEKLVLIKDGFSWLAFFFSPLWMLYHRLWLGTLLYVLISAATIAAGLLLPLGSGSEFLLGFVPMLYAGFEGNDLRRRKLERRGYTQIGAVAARSGMEAEVAYFASAPEVASETRPAVPALLKPLVQRPVPDHGVLGLFPMPEVRR</sequence>
<dbReference type="RefSeq" id="WP_319845663.1">
    <property type="nucleotide sequence ID" value="NZ_JAXAFJ010000013.1"/>
</dbReference>
<keyword evidence="3" id="KW-1185">Reference proteome</keyword>
<comment type="caution">
    <text evidence="2">The sequence shown here is derived from an EMBL/GenBank/DDBJ whole genome shotgun (WGS) entry which is preliminary data.</text>
</comment>
<evidence type="ECO:0000313" key="2">
    <source>
        <dbReference type="EMBL" id="MDX6807520.1"/>
    </source>
</evidence>
<evidence type="ECO:0000313" key="3">
    <source>
        <dbReference type="Proteomes" id="UP001274321"/>
    </source>
</evidence>
<dbReference type="InterPro" id="IPR024399">
    <property type="entry name" value="DUF2628"/>
</dbReference>